<protein>
    <submittedName>
        <fullName evidence="1">Type I-E CRISPR-associated protein Cas6/Cse3/CasE</fullName>
    </submittedName>
</protein>
<proteinExistence type="predicted"/>
<dbReference type="Gene3D" id="3.30.70.1210">
    <property type="entry name" value="Crispr-associated protein, domain 2"/>
    <property type="match status" value="1"/>
</dbReference>
<gene>
    <name evidence="1" type="ORF">ACFONL_09935</name>
</gene>
<keyword evidence="2" id="KW-1185">Reference proteome</keyword>
<sequence>MRKGRRIEGPDATFHGSLVVTDPEAFTILLARGVGRHRAYGYGMLLLRPPQRQAPA</sequence>
<comment type="caution">
    <text evidence="1">The sequence shown here is derived from an EMBL/GenBank/DDBJ whole genome shotgun (WGS) entry which is preliminary data.</text>
</comment>
<dbReference type="EMBL" id="JBHRYC010000043">
    <property type="protein sequence ID" value="MFC3637694.1"/>
    <property type="molecule type" value="Genomic_DNA"/>
</dbReference>
<organism evidence="1 2">
    <name type="scientific">Camelimonas fluminis</name>
    <dbReference type="NCBI Taxonomy" id="1576911"/>
    <lineage>
        <taxon>Bacteria</taxon>
        <taxon>Pseudomonadati</taxon>
        <taxon>Pseudomonadota</taxon>
        <taxon>Alphaproteobacteria</taxon>
        <taxon>Hyphomicrobiales</taxon>
        <taxon>Chelatococcaceae</taxon>
        <taxon>Camelimonas</taxon>
    </lineage>
</organism>
<evidence type="ECO:0000313" key="1">
    <source>
        <dbReference type="EMBL" id="MFC3637694.1"/>
    </source>
</evidence>
<evidence type="ECO:0000313" key="2">
    <source>
        <dbReference type="Proteomes" id="UP001595704"/>
    </source>
</evidence>
<accession>A0ABV7UI01</accession>
<dbReference type="Pfam" id="PF08798">
    <property type="entry name" value="CRISPR_assoc"/>
    <property type="match status" value="1"/>
</dbReference>
<reference evidence="2" key="1">
    <citation type="journal article" date="2019" name="Int. J. Syst. Evol. Microbiol.">
        <title>The Global Catalogue of Microorganisms (GCM) 10K type strain sequencing project: providing services to taxonomists for standard genome sequencing and annotation.</title>
        <authorList>
            <consortium name="The Broad Institute Genomics Platform"/>
            <consortium name="The Broad Institute Genome Sequencing Center for Infectious Disease"/>
            <person name="Wu L."/>
            <person name="Ma J."/>
        </authorList>
    </citation>
    <scope>NUCLEOTIDE SEQUENCE [LARGE SCALE GENOMIC DNA]</scope>
    <source>
        <strain evidence="2">KCTC 42282</strain>
    </source>
</reference>
<dbReference type="InterPro" id="IPR010179">
    <property type="entry name" value="CRISPR-assoc_prot_Cse3"/>
</dbReference>
<name>A0ABV7UI01_9HYPH</name>
<dbReference type="RefSeq" id="WP_191321501.1">
    <property type="nucleotide sequence ID" value="NZ_BNCG01000099.1"/>
</dbReference>
<dbReference type="SUPFAM" id="SSF117987">
    <property type="entry name" value="CRISPR-associated protein"/>
    <property type="match status" value="1"/>
</dbReference>
<dbReference type="Proteomes" id="UP001595704">
    <property type="component" value="Unassembled WGS sequence"/>
</dbReference>